<keyword evidence="3" id="KW-1185">Reference proteome</keyword>
<name>A0ABN8J4Q6_9NEOP</name>
<proteinExistence type="predicted"/>
<dbReference type="Proteomes" id="UP000837857">
    <property type="component" value="Chromosome 8"/>
</dbReference>
<feature type="region of interest" description="Disordered" evidence="1">
    <location>
        <begin position="42"/>
        <end position="120"/>
    </location>
</feature>
<evidence type="ECO:0000313" key="3">
    <source>
        <dbReference type="Proteomes" id="UP000837857"/>
    </source>
</evidence>
<protein>
    <submittedName>
        <fullName evidence="2">Uncharacterized protein</fullName>
    </submittedName>
</protein>
<reference evidence="2" key="1">
    <citation type="submission" date="2022-03" db="EMBL/GenBank/DDBJ databases">
        <authorList>
            <person name="Martin H S."/>
        </authorList>
    </citation>
    <scope>NUCLEOTIDE SEQUENCE</scope>
</reference>
<dbReference type="EMBL" id="OW152820">
    <property type="protein sequence ID" value="CAH2074913.1"/>
    <property type="molecule type" value="Genomic_DNA"/>
</dbReference>
<feature type="non-terminal residue" evidence="2">
    <location>
        <position position="120"/>
    </location>
</feature>
<evidence type="ECO:0000313" key="2">
    <source>
        <dbReference type="EMBL" id="CAH2074913.1"/>
    </source>
</evidence>
<sequence length="120" mass="13540">MCIERVRPRLRLRLARRREYRNVMGWAIAGGTHAEHVPRGEITRVDPAGSGGIRSIDASPRDRWARRRRLGETLASISTQQSPDDGGLNLKSKTARSGRSGGEELSRHSHISHVTRKPWR</sequence>
<accession>A0ABN8J4Q6</accession>
<evidence type="ECO:0000256" key="1">
    <source>
        <dbReference type="SAM" id="MobiDB-lite"/>
    </source>
</evidence>
<gene>
    <name evidence="2" type="ORF">IPOD504_LOCUS16330</name>
</gene>
<feature type="compositionally biased region" description="Basic residues" evidence="1">
    <location>
        <begin position="108"/>
        <end position="120"/>
    </location>
</feature>
<organism evidence="2 3">
    <name type="scientific">Iphiclides podalirius</name>
    <name type="common">scarce swallowtail</name>
    <dbReference type="NCBI Taxonomy" id="110791"/>
    <lineage>
        <taxon>Eukaryota</taxon>
        <taxon>Metazoa</taxon>
        <taxon>Ecdysozoa</taxon>
        <taxon>Arthropoda</taxon>
        <taxon>Hexapoda</taxon>
        <taxon>Insecta</taxon>
        <taxon>Pterygota</taxon>
        <taxon>Neoptera</taxon>
        <taxon>Endopterygota</taxon>
        <taxon>Lepidoptera</taxon>
        <taxon>Glossata</taxon>
        <taxon>Ditrysia</taxon>
        <taxon>Papilionoidea</taxon>
        <taxon>Papilionidae</taxon>
        <taxon>Papilioninae</taxon>
        <taxon>Iphiclides</taxon>
    </lineage>
</organism>